<protein>
    <recommendedName>
        <fullName evidence="3">Transposase family Tnp2 protein</fullName>
    </recommendedName>
</protein>
<dbReference type="PANTHER" id="PTHR46579">
    <property type="entry name" value="F5/8 TYPE C DOMAIN-CONTAINING PROTEIN-RELATED"/>
    <property type="match status" value="1"/>
</dbReference>
<dbReference type="AlphaFoldDB" id="A0A8H6Y9S6"/>
<evidence type="ECO:0000313" key="1">
    <source>
        <dbReference type="EMBL" id="KAF7354170.1"/>
    </source>
</evidence>
<dbReference type="EMBL" id="JACAZI010000008">
    <property type="protein sequence ID" value="KAF7354170.1"/>
    <property type="molecule type" value="Genomic_DNA"/>
</dbReference>
<accession>A0A8H6Y9S6</accession>
<dbReference type="PANTHER" id="PTHR46579:SF1">
    <property type="entry name" value="F5_8 TYPE C DOMAIN-CONTAINING PROTEIN"/>
    <property type="match status" value="1"/>
</dbReference>
<evidence type="ECO:0000313" key="2">
    <source>
        <dbReference type="Proteomes" id="UP000620124"/>
    </source>
</evidence>
<proteinExistence type="predicted"/>
<keyword evidence="2" id="KW-1185">Reference proteome</keyword>
<dbReference type="OrthoDB" id="2404451at2759"/>
<comment type="caution">
    <text evidence="1">The sequence shown here is derived from an EMBL/GenBank/DDBJ whole genome shotgun (WGS) entry which is preliminary data.</text>
</comment>
<name>A0A8H6Y9S6_9AGAR</name>
<dbReference type="Proteomes" id="UP000620124">
    <property type="component" value="Unassembled WGS sequence"/>
</dbReference>
<gene>
    <name evidence="1" type="ORF">MVEN_01104700</name>
</gene>
<sequence length="389" mass="44507">MSAGVIPGPHPPKDAHSFLIPYDNECAALAVGVRTFNAATRDFFMLRGYNLFEMGDIIVIEKSLNIKGHNSFCPCRSCEIRGTRNIAGKEKVYYVPLTWPDGRSWDPEDLPSRSQETLDAAIQKFDEISATIADANDAAKAKDDLAKFHGMKGFPALRRVGSLHYPKSRPWDAMHLFFENIVPNLVKLWSGEDIWQETAAAVQHLPSDFVRVLGGNPTYYSAEAWAFWFIYLAPILLKGRFPDPKYHTHLCGLSDIIKSCLRFTSTTVQIEDLCQNIIHWVRKYEEYYYQYSEARLRVCTLTVHGLLHVPDDILFCGPSWTTWTFFMERYCGILQAGLRSKRFPWANLNNNILHVAYLEQLNARYDLEAEFSSASRVKKIRSKNGVHLR</sequence>
<evidence type="ECO:0008006" key="3">
    <source>
        <dbReference type="Google" id="ProtNLM"/>
    </source>
</evidence>
<reference evidence="1" key="1">
    <citation type="submission" date="2020-05" db="EMBL/GenBank/DDBJ databases">
        <title>Mycena genomes resolve the evolution of fungal bioluminescence.</title>
        <authorList>
            <person name="Tsai I.J."/>
        </authorList>
    </citation>
    <scope>NUCLEOTIDE SEQUENCE</scope>
    <source>
        <strain evidence="1">CCC161011</strain>
    </source>
</reference>
<organism evidence="1 2">
    <name type="scientific">Mycena venus</name>
    <dbReference type="NCBI Taxonomy" id="2733690"/>
    <lineage>
        <taxon>Eukaryota</taxon>
        <taxon>Fungi</taxon>
        <taxon>Dikarya</taxon>
        <taxon>Basidiomycota</taxon>
        <taxon>Agaricomycotina</taxon>
        <taxon>Agaricomycetes</taxon>
        <taxon>Agaricomycetidae</taxon>
        <taxon>Agaricales</taxon>
        <taxon>Marasmiineae</taxon>
        <taxon>Mycenaceae</taxon>
        <taxon>Mycena</taxon>
    </lineage>
</organism>